<comment type="subcellular location">
    <subcellularLocation>
        <location evidence="2">Membrane</location>
        <topology evidence="2">Single-pass membrane protein</topology>
    </subcellularLocation>
</comment>
<dbReference type="GO" id="GO:0004497">
    <property type="term" value="F:monooxygenase activity"/>
    <property type="evidence" value="ECO:0007669"/>
    <property type="project" value="UniProtKB-KW"/>
</dbReference>
<dbReference type="InterPro" id="IPR036396">
    <property type="entry name" value="Cyt_P450_sf"/>
</dbReference>
<dbReference type="InterPro" id="IPR017972">
    <property type="entry name" value="Cyt_P450_CS"/>
</dbReference>
<dbReference type="OrthoDB" id="1470350at2759"/>
<evidence type="ECO:0000256" key="12">
    <source>
        <dbReference type="PIRSR" id="PIRSR602401-1"/>
    </source>
</evidence>
<dbReference type="InterPro" id="IPR002401">
    <property type="entry name" value="Cyt_P450_E_grp-I"/>
</dbReference>
<evidence type="ECO:0000256" key="8">
    <source>
        <dbReference type="ARBA" id="ARBA00023002"/>
    </source>
</evidence>
<keyword evidence="8 13" id="KW-0560">Oxidoreductase</keyword>
<organism evidence="15 16">
    <name type="scientific">Lepidopterella palustris CBS 459.81</name>
    <dbReference type="NCBI Taxonomy" id="1314670"/>
    <lineage>
        <taxon>Eukaryota</taxon>
        <taxon>Fungi</taxon>
        <taxon>Dikarya</taxon>
        <taxon>Ascomycota</taxon>
        <taxon>Pezizomycotina</taxon>
        <taxon>Dothideomycetes</taxon>
        <taxon>Pleosporomycetidae</taxon>
        <taxon>Mytilinidiales</taxon>
        <taxon>Argynnaceae</taxon>
        <taxon>Lepidopterella</taxon>
    </lineage>
</organism>
<evidence type="ECO:0000256" key="6">
    <source>
        <dbReference type="ARBA" id="ARBA00022723"/>
    </source>
</evidence>
<name>A0A8E2DZD1_9PEZI</name>
<evidence type="ECO:0000256" key="13">
    <source>
        <dbReference type="RuleBase" id="RU000461"/>
    </source>
</evidence>
<protein>
    <submittedName>
        <fullName evidence="15">Cytochrome P450</fullName>
    </submittedName>
</protein>
<evidence type="ECO:0000256" key="1">
    <source>
        <dbReference type="ARBA" id="ARBA00001971"/>
    </source>
</evidence>
<accession>A0A8E2DZD1</accession>
<evidence type="ECO:0000256" key="10">
    <source>
        <dbReference type="ARBA" id="ARBA00023033"/>
    </source>
</evidence>
<keyword evidence="11 14" id="KW-0472">Membrane</keyword>
<dbReference type="InterPro" id="IPR001128">
    <property type="entry name" value="Cyt_P450"/>
</dbReference>
<dbReference type="Pfam" id="PF00067">
    <property type="entry name" value="p450"/>
    <property type="match status" value="1"/>
</dbReference>
<proteinExistence type="inferred from homology"/>
<dbReference type="PROSITE" id="PS00086">
    <property type="entry name" value="CYTOCHROME_P450"/>
    <property type="match status" value="1"/>
</dbReference>
<dbReference type="InterPro" id="IPR050121">
    <property type="entry name" value="Cytochrome_P450_monoxygenase"/>
</dbReference>
<dbReference type="EMBL" id="KV745468">
    <property type="protein sequence ID" value="OCK74496.1"/>
    <property type="molecule type" value="Genomic_DNA"/>
</dbReference>
<dbReference type="GO" id="GO:0020037">
    <property type="term" value="F:heme binding"/>
    <property type="evidence" value="ECO:0007669"/>
    <property type="project" value="InterPro"/>
</dbReference>
<comment type="cofactor">
    <cofactor evidence="1 12">
        <name>heme</name>
        <dbReference type="ChEBI" id="CHEBI:30413"/>
    </cofactor>
</comment>
<dbReference type="SUPFAM" id="SSF48264">
    <property type="entry name" value="Cytochrome P450"/>
    <property type="match status" value="1"/>
</dbReference>
<keyword evidence="9 12" id="KW-0408">Iron</keyword>
<feature type="binding site" description="axial binding residue" evidence="12">
    <location>
        <position position="450"/>
    </location>
    <ligand>
        <name>heme</name>
        <dbReference type="ChEBI" id="CHEBI:30413"/>
    </ligand>
    <ligandPart>
        <name>Fe</name>
        <dbReference type="ChEBI" id="CHEBI:18248"/>
    </ligandPart>
</feature>
<keyword evidence="7 14" id="KW-1133">Transmembrane helix</keyword>
<evidence type="ECO:0000256" key="4">
    <source>
        <dbReference type="ARBA" id="ARBA00022617"/>
    </source>
</evidence>
<evidence type="ECO:0000256" key="2">
    <source>
        <dbReference type="ARBA" id="ARBA00004167"/>
    </source>
</evidence>
<dbReference type="PRINTS" id="PR00385">
    <property type="entry name" value="P450"/>
</dbReference>
<dbReference type="GO" id="GO:0009403">
    <property type="term" value="P:toxin biosynthetic process"/>
    <property type="evidence" value="ECO:0007669"/>
    <property type="project" value="UniProtKB-ARBA"/>
</dbReference>
<feature type="transmembrane region" description="Helical" evidence="14">
    <location>
        <begin position="20"/>
        <end position="44"/>
    </location>
</feature>
<sequence length="510" mass="57646">MSLSSILPEVLCGASRLPLSAYVLLAIVAATVPTVFIIVYNIYLSPLRIYPGPKSSAATSLPYLRAVITGTTCEYVYKLHQKYGDVVRISPNELSYTSSQAWRDINAHRPGFTLPDKEEAFYMDPPNAVPSLFSSKNHYHPRLRRPLAHAFSEKALRDQDGLIRVYIDALVNGLKEKATQGEVIDISAWLNWTTFDVMGELSFGEPFDCLKDRKFHPWVRIIFDTVRATAIMGGIRRYPGAQRIVEFFVPAAQKALPAKHQKMTDEKVARRLTMGAERPDFMTSLLKNKDNENALTEPELSSALFATIVAGSETTATALTATILFLCRNLDKYEKLKQEIRTAFKSADEINMLSTMSLRYTTAVLEESMRVYPPVPIGMPRVIPKGGLTVLGKYLPAKTIVSVHQYASYHSPKYWRDPEKFAPERWLDDPYYADDDRRIFQPFSLGARNCIGQNLAYAEMRSILARLVLEFDVELDDINDPWLAAQKTYIIWEKGPLKVKFSHAKKTTQA</sequence>
<keyword evidence="4 12" id="KW-0349">Heme</keyword>
<dbReference type="GO" id="GO:0005506">
    <property type="term" value="F:iron ion binding"/>
    <property type="evidence" value="ECO:0007669"/>
    <property type="project" value="InterPro"/>
</dbReference>
<gene>
    <name evidence="15" type="ORF">K432DRAFT_409812</name>
</gene>
<keyword evidence="10 13" id="KW-0503">Monooxygenase</keyword>
<dbReference type="PANTHER" id="PTHR24305">
    <property type="entry name" value="CYTOCHROME P450"/>
    <property type="match status" value="1"/>
</dbReference>
<keyword evidence="5 14" id="KW-0812">Transmembrane</keyword>
<dbReference type="GO" id="GO:0016705">
    <property type="term" value="F:oxidoreductase activity, acting on paired donors, with incorporation or reduction of molecular oxygen"/>
    <property type="evidence" value="ECO:0007669"/>
    <property type="project" value="InterPro"/>
</dbReference>
<reference evidence="15 16" key="1">
    <citation type="journal article" date="2016" name="Nat. Commun.">
        <title>Ectomycorrhizal ecology is imprinted in the genome of the dominant symbiotic fungus Cenococcum geophilum.</title>
        <authorList>
            <consortium name="DOE Joint Genome Institute"/>
            <person name="Peter M."/>
            <person name="Kohler A."/>
            <person name="Ohm R.A."/>
            <person name="Kuo A."/>
            <person name="Krutzmann J."/>
            <person name="Morin E."/>
            <person name="Arend M."/>
            <person name="Barry K.W."/>
            <person name="Binder M."/>
            <person name="Choi C."/>
            <person name="Clum A."/>
            <person name="Copeland A."/>
            <person name="Grisel N."/>
            <person name="Haridas S."/>
            <person name="Kipfer T."/>
            <person name="LaButti K."/>
            <person name="Lindquist E."/>
            <person name="Lipzen A."/>
            <person name="Maire R."/>
            <person name="Meier B."/>
            <person name="Mihaltcheva S."/>
            <person name="Molinier V."/>
            <person name="Murat C."/>
            <person name="Poggeler S."/>
            <person name="Quandt C.A."/>
            <person name="Sperisen C."/>
            <person name="Tritt A."/>
            <person name="Tisserant E."/>
            <person name="Crous P.W."/>
            <person name="Henrissat B."/>
            <person name="Nehls U."/>
            <person name="Egli S."/>
            <person name="Spatafora J.W."/>
            <person name="Grigoriev I.V."/>
            <person name="Martin F.M."/>
        </authorList>
    </citation>
    <scope>NUCLEOTIDE SEQUENCE [LARGE SCALE GENOMIC DNA]</scope>
    <source>
        <strain evidence="15 16">CBS 459.81</strain>
    </source>
</reference>
<dbReference type="Proteomes" id="UP000250266">
    <property type="component" value="Unassembled WGS sequence"/>
</dbReference>
<evidence type="ECO:0000256" key="7">
    <source>
        <dbReference type="ARBA" id="ARBA00022989"/>
    </source>
</evidence>
<comment type="similarity">
    <text evidence="3 13">Belongs to the cytochrome P450 family.</text>
</comment>
<dbReference type="CDD" id="cd11058">
    <property type="entry name" value="CYP60B-like"/>
    <property type="match status" value="1"/>
</dbReference>
<dbReference type="Gene3D" id="1.10.630.10">
    <property type="entry name" value="Cytochrome P450"/>
    <property type="match status" value="1"/>
</dbReference>
<keyword evidence="6 12" id="KW-0479">Metal-binding</keyword>
<evidence type="ECO:0000256" key="14">
    <source>
        <dbReference type="SAM" id="Phobius"/>
    </source>
</evidence>
<dbReference type="FunFam" id="1.10.630.10:FF:000047">
    <property type="entry name" value="Cytochrome P450 monooxygenase"/>
    <property type="match status" value="1"/>
</dbReference>
<evidence type="ECO:0000256" key="9">
    <source>
        <dbReference type="ARBA" id="ARBA00023004"/>
    </source>
</evidence>
<dbReference type="GO" id="GO:0016020">
    <property type="term" value="C:membrane"/>
    <property type="evidence" value="ECO:0007669"/>
    <property type="project" value="UniProtKB-SubCell"/>
</dbReference>
<dbReference type="PRINTS" id="PR00463">
    <property type="entry name" value="EP450I"/>
</dbReference>
<evidence type="ECO:0000256" key="3">
    <source>
        <dbReference type="ARBA" id="ARBA00010617"/>
    </source>
</evidence>
<dbReference type="PANTHER" id="PTHR24305:SF29">
    <property type="entry name" value="BENZOATE-PARA-HYDROXYLASE"/>
    <property type="match status" value="1"/>
</dbReference>
<dbReference type="AlphaFoldDB" id="A0A8E2DZD1"/>
<evidence type="ECO:0000313" key="15">
    <source>
        <dbReference type="EMBL" id="OCK74496.1"/>
    </source>
</evidence>
<evidence type="ECO:0000256" key="5">
    <source>
        <dbReference type="ARBA" id="ARBA00022692"/>
    </source>
</evidence>
<evidence type="ECO:0000256" key="11">
    <source>
        <dbReference type="ARBA" id="ARBA00023136"/>
    </source>
</evidence>
<evidence type="ECO:0000313" key="16">
    <source>
        <dbReference type="Proteomes" id="UP000250266"/>
    </source>
</evidence>
<keyword evidence="16" id="KW-1185">Reference proteome</keyword>